<reference evidence="1" key="2">
    <citation type="submission" date="2020-02" db="EMBL/GenBank/DDBJ databases">
        <authorList>
            <consortium name="NCBI Pathogen Detection Project"/>
        </authorList>
    </citation>
    <scope>NUCLEOTIDE SEQUENCE</scope>
    <source>
        <strain evidence="1">MA.BM_SE06/8</strain>
    </source>
</reference>
<dbReference type="EMBL" id="DAAYKZ010000001">
    <property type="protein sequence ID" value="HAG4650579.1"/>
    <property type="molecule type" value="Genomic_DNA"/>
</dbReference>
<proteinExistence type="predicted"/>
<reference evidence="1" key="1">
    <citation type="journal article" date="2018" name="Genome Biol.">
        <title>SKESA: strategic k-mer extension for scrupulous assemblies.</title>
        <authorList>
            <person name="Souvorov A."/>
            <person name="Agarwala R."/>
            <person name="Lipman D.J."/>
        </authorList>
    </citation>
    <scope>NUCLEOTIDE SEQUENCE</scope>
    <source>
        <strain evidence="1">MA.BM_SE06/8</strain>
    </source>
</reference>
<evidence type="ECO:0000313" key="1">
    <source>
        <dbReference type="EMBL" id="HAG4650579.1"/>
    </source>
</evidence>
<gene>
    <name evidence="1" type="ORF">G8382_000388</name>
</gene>
<evidence type="ECO:0008006" key="2">
    <source>
        <dbReference type="Google" id="ProtNLM"/>
    </source>
</evidence>
<protein>
    <recommendedName>
        <fullName evidence="2">GNAT family N-acetyltransferase</fullName>
    </recommendedName>
</protein>
<name>A0A763VL59_SALER</name>
<comment type="caution">
    <text evidence="1">The sequence shown here is derived from an EMBL/GenBank/DDBJ whole genome shotgun (WGS) entry which is preliminary data.</text>
</comment>
<sequence>MNLEQVANTVISNLQLILDGQGWPLAVGPLTEGDYQALSTMFAELNWDYAFSAFGNREDKFEFTVKLLPHSGGLPAGAAMCVYNVETNSFDIQFVESFVRNVPDHPLHGKMMKITVLAAYLFCSMVDCPTVHVIEPDTQELMEIYKTFGFEGDSVLMSASIATIEALIMSYT</sequence>
<organism evidence="1">
    <name type="scientific">Salmonella enterica</name>
    <name type="common">Salmonella choleraesuis</name>
    <dbReference type="NCBI Taxonomy" id="28901"/>
    <lineage>
        <taxon>Bacteria</taxon>
        <taxon>Pseudomonadati</taxon>
        <taxon>Pseudomonadota</taxon>
        <taxon>Gammaproteobacteria</taxon>
        <taxon>Enterobacterales</taxon>
        <taxon>Enterobacteriaceae</taxon>
        <taxon>Salmonella</taxon>
    </lineage>
</organism>
<dbReference type="AlphaFoldDB" id="A0A763VL59"/>
<accession>A0A763VL59</accession>